<keyword evidence="1" id="KW-1133">Transmembrane helix</keyword>
<evidence type="ECO:0000313" key="3">
    <source>
        <dbReference type="Proteomes" id="UP000507470"/>
    </source>
</evidence>
<name>A0A6J8BUI3_MYTCO</name>
<keyword evidence="1" id="KW-0812">Transmembrane</keyword>
<dbReference type="AlphaFoldDB" id="A0A6J8BUI3"/>
<keyword evidence="3" id="KW-1185">Reference proteome</keyword>
<dbReference type="Proteomes" id="UP000507470">
    <property type="component" value="Unassembled WGS sequence"/>
</dbReference>
<evidence type="ECO:0000256" key="1">
    <source>
        <dbReference type="SAM" id="Phobius"/>
    </source>
</evidence>
<reference evidence="2 3" key="1">
    <citation type="submission" date="2020-06" db="EMBL/GenBank/DDBJ databases">
        <authorList>
            <person name="Li R."/>
            <person name="Bekaert M."/>
        </authorList>
    </citation>
    <scope>NUCLEOTIDE SEQUENCE [LARGE SCALE GENOMIC DNA]</scope>
    <source>
        <strain evidence="3">wild</strain>
    </source>
</reference>
<gene>
    <name evidence="2" type="ORF">MCOR_22956</name>
</gene>
<proteinExistence type="predicted"/>
<sequence length="307" mass="35051">MKNAKRRKQTSLKIKRCEIKRINGKSSRISRGSFRLRYINILILTVFCASSAVDVTWDAKLPAFFGNVTYLQCEISDAAFDCTKSPRQWYGGPIYDSLCYEDICAASNKYEVMKQSRCQYTLMIHDFSDRDVNCEYTCLYGISNMRRNLTLDEKKFIYEPHVEDIQEESTENGKTLNWKINISKIFPTPSCGADLKGKSITDRWQISVTKPGFYFAAALQINLPLSSCGKVDVYCYLGHYKVNITTKNFDSCHLPGGENSNKNNTMMMGFIILAIILVIAVLMGCVYRKKKLCSKGLQGYMPPMMRQ</sequence>
<protein>
    <submittedName>
        <fullName evidence="2">Uncharacterized protein</fullName>
    </submittedName>
</protein>
<evidence type="ECO:0000313" key="2">
    <source>
        <dbReference type="EMBL" id="CAC5387655.1"/>
    </source>
</evidence>
<keyword evidence="1" id="KW-0472">Membrane</keyword>
<feature type="transmembrane region" description="Helical" evidence="1">
    <location>
        <begin position="266"/>
        <end position="287"/>
    </location>
</feature>
<dbReference type="OrthoDB" id="6149134at2759"/>
<dbReference type="EMBL" id="CACVKT020004018">
    <property type="protein sequence ID" value="CAC5387655.1"/>
    <property type="molecule type" value="Genomic_DNA"/>
</dbReference>
<accession>A0A6J8BUI3</accession>
<organism evidence="2 3">
    <name type="scientific">Mytilus coruscus</name>
    <name type="common">Sea mussel</name>
    <dbReference type="NCBI Taxonomy" id="42192"/>
    <lineage>
        <taxon>Eukaryota</taxon>
        <taxon>Metazoa</taxon>
        <taxon>Spiralia</taxon>
        <taxon>Lophotrochozoa</taxon>
        <taxon>Mollusca</taxon>
        <taxon>Bivalvia</taxon>
        <taxon>Autobranchia</taxon>
        <taxon>Pteriomorphia</taxon>
        <taxon>Mytilida</taxon>
        <taxon>Mytiloidea</taxon>
        <taxon>Mytilidae</taxon>
        <taxon>Mytilinae</taxon>
        <taxon>Mytilus</taxon>
    </lineage>
</organism>